<keyword evidence="7 9" id="KW-0472">Membrane</keyword>
<evidence type="ECO:0000256" key="3">
    <source>
        <dbReference type="ARBA" id="ARBA00021007"/>
    </source>
</evidence>
<keyword evidence="9" id="KW-0830">Ubiquinone</keyword>
<proteinExistence type="inferred from homology"/>
<keyword evidence="9" id="KW-0679">Respiratory chain</keyword>
<comment type="catalytic activity">
    <reaction evidence="8 9">
        <text>a ubiquinone + NADH + 5 H(+)(in) = a ubiquinol + NAD(+) + 4 H(+)(out)</text>
        <dbReference type="Rhea" id="RHEA:29091"/>
        <dbReference type="Rhea" id="RHEA-COMP:9565"/>
        <dbReference type="Rhea" id="RHEA-COMP:9566"/>
        <dbReference type="ChEBI" id="CHEBI:15378"/>
        <dbReference type="ChEBI" id="CHEBI:16389"/>
        <dbReference type="ChEBI" id="CHEBI:17976"/>
        <dbReference type="ChEBI" id="CHEBI:57540"/>
        <dbReference type="ChEBI" id="CHEBI:57945"/>
        <dbReference type="EC" id="7.1.1.2"/>
    </reaction>
</comment>
<dbReference type="InterPro" id="IPR000440">
    <property type="entry name" value="NADH_UbQ/plastoQ_OxRdtase_su3"/>
</dbReference>
<dbReference type="EMBL" id="AM292601">
    <property type="protein sequence ID" value="CAL24348.1"/>
    <property type="molecule type" value="Genomic_DNA"/>
</dbReference>
<keyword evidence="9" id="KW-1278">Translocase</keyword>
<comment type="function">
    <text evidence="9">Core subunit of the mitochondrial membrane respiratory chain NADH dehydrogenase (Complex I) which catalyzes electron transfer from NADH through the respiratory chain, using ubiquinone as an electron acceptor. Essential for the catalytic activity of complex I.</text>
</comment>
<sequence>MFLFFIFFVLVLLVNNVFLFISMLVVFLLYYVGTKMFISGNVTELYNKELFYYECGFDLYYFKYGFSLQYFIIGLSFMLFDLEICLFLPIIFSMYLGGTSFMVGVSFMVVLLLIFIYELYLGVVGW</sequence>
<evidence type="ECO:0000256" key="6">
    <source>
        <dbReference type="ARBA" id="ARBA00022989"/>
    </source>
</evidence>
<reference evidence="10" key="1">
    <citation type="journal article" date="2009" name="Mol. Biol. Evol.">
        <title>Hyper-variability of ascidian mitochondrial gene order: exposing the myth of deuterostome organelle genome stability.</title>
        <authorList>
            <person name="Gissi C."/>
            <person name="Pesole G."/>
            <person name="Mastrototaro F."/>
            <person name="Iannelli F."/>
            <person name="Guida V."/>
            <person name="Griggio F."/>
        </authorList>
    </citation>
    <scope>NUCLEOTIDE SEQUENCE</scope>
    <source>
        <tissue evidence="10">Gonads</tissue>
    </source>
</reference>
<evidence type="ECO:0000313" key="10">
    <source>
        <dbReference type="EMBL" id="CAL24348.1"/>
    </source>
</evidence>
<evidence type="ECO:0000256" key="4">
    <source>
        <dbReference type="ARBA" id="ARBA00022448"/>
    </source>
</evidence>
<evidence type="ECO:0000256" key="5">
    <source>
        <dbReference type="ARBA" id="ARBA00022692"/>
    </source>
</evidence>
<keyword evidence="9" id="KW-0520">NAD</keyword>
<protein>
    <recommendedName>
        <fullName evidence="3 9">NADH-ubiquinone oxidoreductase chain 3</fullName>
        <ecNumber evidence="9">7.1.1.2</ecNumber>
    </recommendedName>
</protein>
<accession>D0Z5Q0</accession>
<gene>
    <name evidence="10" type="primary">nad3</name>
</gene>
<feature type="transmembrane region" description="Helical" evidence="9">
    <location>
        <begin position="70"/>
        <end position="95"/>
    </location>
</feature>
<dbReference type="GO" id="GO:0031966">
    <property type="term" value="C:mitochondrial membrane"/>
    <property type="evidence" value="ECO:0007669"/>
    <property type="project" value="UniProtKB-SubCell"/>
</dbReference>
<keyword evidence="9 10" id="KW-0496">Mitochondrion</keyword>
<dbReference type="Pfam" id="PF00507">
    <property type="entry name" value="Oxidored_q4"/>
    <property type="match status" value="1"/>
</dbReference>
<feature type="transmembrane region" description="Helical" evidence="9">
    <location>
        <begin position="101"/>
        <end position="123"/>
    </location>
</feature>
<name>D0Z5Q0_STYPL</name>
<keyword evidence="6 9" id="KW-1133">Transmembrane helix</keyword>
<feature type="transmembrane region" description="Helical" evidence="9">
    <location>
        <begin position="6"/>
        <end position="32"/>
    </location>
</feature>
<dbReference type="AlphaFoldDB" id="D0Z5Q0"/>
<evidence type="ECO:0000256" key="7">
    <source>
        <dbReference type="ARBA" id="ARBA00023136"/>
    </source>
</evidence>
<dbReference type="Gene3D" id="1.20.58.1610">
    <property type="entry name" value="NADH:ubiquinone/plastoquinone oxidoreductase, chain 3"/>
    <property type="match status" value="1"/>
</dbReference>
<evidence type="ECO:0000256" key="9">
    <source>
        <dbReference type="RuleBase" id="RU003640"/>
    </source>
</evidence>
<organism evidence="10">
    <name type="scientific">Styela plicata</name>
    <name type="common">Wrinkled sea squirt</name>
    <name type="synonym">Ascidia plicata</name>
    <dbReference type="NCBI Taxonomy" id="7726"/>
    <lineage>
        <taxon>Eukaryota</taxon>
        <taxon>Metazoa</taxon>
        <taxon>Chordata</taxon>
        <taxon>Tunicata</taxon>
        <taxon>Ascidiacea</taxon>
        <taxon>Stolidobranchia</taxon>
        <taxon>Styelidae</taxon>
        <taxon>Styela</taxon>
    </lineage>
</organism>
<evidence type="ECO:0000256" key="2">
    <source>
        <dbReference type="ARBA" id="ARBA00008472"/>
    </source>
</evidence>
<geneLocation type="mitochondrion" evidence="10"/>
<keyword evidence="9" id="KW-0249">Electron transport</keyword>
<dbReference type="EC" id="7.1.1.2" evidence="9"/>
<comment type="similarity">
    <text evidence="2 9">Belongs to the complex I subunit 3 family.</text>
</comment>
<dbReference type="InterPro" id="IPR038430">
    <property type="entry name" value="NDAH_ubi_oxred_su3_sf"/>
</dbReference>
<keyword evidence="5 9" id="KW-0812">Transmembrane</keyword>
<evidence type="ECO:0000256" key="8">
    <source>
        <dbReference type="ARBA" id="ARBA00049551"/>
    </source>
</evidence>
<dbReference type="GO" id="GO:0008137">
    <property type="term" value="F:NADH dehydrogenase (ubiquinone) activity"/>
    <property type="evidence" value="ECO:0007669"/>
    <property type="project" value="UniProtKB-UniRule"/>
</dbReference>
<keyword evidence="4 9" id="KW-0813">Transport</keyword>
<comment type="subcellular location">
    <subcellularLocation>
        <location evidence="1">Membrane</location>
    </subcellularLocation>
    <subcellularLocation>
        <location evidence="9">Mitochondrion membrane</location>
        <topology evidence="9">Multi-pass membrane protein</topology>
    </subcellularLocation>
</comment>
<evidence type="ECO:0000256" key="1">
    <source>
        <dbReference type="ARBA" id="ARBA00004370"/>
    </source>
</evidence>